<gene>
    <name evidence="1" type="ORF">LCGC14_1837210</name>
</gene>
<comment type="caution">
    <text evidence="1">The sequence shown here is derived from an EMBL/GenBank/DDBJ whole genome shotgun (WGS) entry which is preliminary data.</text>
</comment>
<proteinExistence type="predicted"/>
<reference evidence="1" key="1">
    <citation type="journal article" date="2015" name="Nature">
        <title>Complex archaea that bridge the gap between prokaryotes and eukaryotes.</title>
        <authorList>
            <person name="Spang A."/>
            <person name="Saw J.H."/>
            <person name="Jorgensen S.L."/>
            <person name="Zaremba-Niedzwiedzka K."/>
            <person name="Martijn J."/>
            <person name="Lind A.E."/>
            <person name="van Eijk R."/>
            <person name="Schleper C."/>
            <person name="Guy L."/>
            <person name="Ettema T.J."/>
        </authorList>
    </citation>
    <scope>NUCLEOTIDE SEQUENCE</scope>
</reference>
<accession>A0A0F9JDQ1</accession>
<organism evidence="1">
    <name type="scientific">marine sediment metagenome</name>
    <dbReference type="NCBI Taxonomy" id="412755"/>
    <lineage>
        <taxon>unclassified sequences</taxon>
        <taxon>metagenomes</taxon>
        <taxon>ecological metagenomes</taxon>
    </lineage>
</organism>
<sequence>MSNDYVAIAGEALVCPKCRIACWGMSNNRTCDHCGAEFAHGRACGICNGMVGEDLRCTGCGREYEWHDEPVLMLSEDDVAKLRLKPRSSGMSKLVAGYPNGCP</sequence>
<protein>
    <submittedName>
        <fullName evidence="1">Uncharacterized protein</fullName>
    </submittedName>
</protein>
<name>A0A0F9JDQ1_9ZZZZ</name>
<dbReference type="AlphaFoldDB" id="A0A0F9JDQ1"/>
<dbReference type="EMBL" id="LAZR01018233">
    <property type="protein sequence ID" value="KKL97162.1"/>
    <property type="molecule type" value="Genomic_DNA"/>
</dbReference>
<evidence type="ECO:0000313" key="1">
    <source>
        <dbReference type="EMBL" id="KKL97162.1"/>
    </source>
</evidence>